<evidence type="ECO:0000256" key="1">
    <source>
        <dbReference type="SAM" id="Phobius"/>
    </source>
</evidence>
<feature type="transmembrane region" description="Helical" evidence="1">
    <location>
        <begin position="27"/>
        <end position="47"/>
    </location>
</feature>
<dbReference type="Proteomes" id="UP001225042">
    <property type="component" value="Unassembled WGS sequence"/>
</dbReference>
<evidence type="ECO:0000313" key="2">
    <source>
        <dbReference type="EMBL" id="MDQ2256348.1"/>
    </source>
</evidence>
<keyword evidence="1" id="KW-0812">Transmembrane</keyword>
<comment type="caution">
    <text evidence="2">The sequence shown here is derived from an EMBL/GenBank/DDBJ whole genome shotgun (WGS) entry which is preliminary data.</text>
</comment>
<name>A0AAW8H693_9ENTR</name>
<reference evidence="2 3" key="1">
    <citation type="submission" date="2023-08" db="EMBL/GenBank/DDBJ databases">
        <authorList>
            <person name="Dale J."/>
        </authorList>
    </citation>
    <scope>NUCLEOTIDE SEQUENCE [LARGE SCALE GENOMIC DNA]</scope>
    <source>
        <strain evidence="2 3">2023EL-00788</strain>
    </source>
</reference>
<feature type="transmembrane region" description="Helical" evidence="1">
    <location>
        <begin position="59"/>
        <end position="77"/>
    </location>
</feature>
<gene>
    <name evidence="2" type="ORF">RBJ67_09335</name>
</gene>
<keyword evidence="3" id="KW-1185">Reference proteome</keyword>
<evidence type="ECO:0000313" key="3">
    <source>
        <dbReference type="Proteomes" id="UP001225042"/>
    </source>
</evidence>
<dbReference type="RefSeq" id="WP_217186620.1">
    <property type="nucleotide sequence ID" value="NZ_CP143717.1"/>
</dbReference>
<dbReference type="EMBL" id="JAVDKS010000003">
    <property type="protein sequence ID" value="MDQ2256348.1"/>
    <property type="molecule type" value="Genomic_DNA"/>
</dbReference>
<organism evidence="2 3">
    <name type="scientific">Enterobacter soli</name>
    <dbReference type="NCBI Taxonomy" id="885040"/>
    <lineage>
        <taxon>Bacteria</taxon>
        <taxon>Pseudomonadati</taxon>
        <taxon>Pseudomonadota</taxon>
        <taxon>Gammaproteobacteria</taxon>
        <taxon>Enterobacterales</taxon>
        <taxon>Enterobacteriaceae</taxon>
        <taxon>Enterobacter</taxon>
    </lineage>
</organism>
<dbReference type="AlphaFoldDB" id="A0AAW8H693"/>
<accession>A0AAW8H693</accession>
<proteinExistence type="predicted"/>
<protein>
    <submittedName>
        <fullName evidence="2">Uncharacterized protein</fullName>
    </submittedName>
</protein>
<keyword evidence="1" id="KW-1133">Transmembrane helix</keyword>
<sequence length="78" mass="8927">MCSAINGIAIIIVFAAISYLIGIREFVWHMVVTVALLISVIYSANYFSALEARHDNRRFLLVVWVFFTVGLNLIHIWN</sequence>
<feature type="transmembrane region" description="Helical" evidence="1">
    <location>
        <begin position="5"/>
        <end position="21"/>
    </location>
</feature>
<keyword evidence="1" id="KW-0472">Membrane</keyword>